<keyword evidence="2" id="KW-0805">Transcription regulation</keyword>
<feature type="DNA-binding region" description="H-T-H motif" evidence="5">
    <location>
        <begin position="44"/>
        <end position="63"/>
    </location>
</feature>
<evidence type="ECO:0000256" key="4">
    <source>
        <dbReference type="ARBA" id="ARBA00023163"/>
    </source>
</evidence>
<dbReference type="SUPFAM" id="SSF48498">
    <property type="entry name" value="Tetracyclin repressor-like, C-terminal domain"/>
    <property type="match status" value="1"/>
</dbReference>
<dbReference type="PANTHER" id="PTHR47506:SF1">
    <property type="entry name" value="HTH-TYPE TRANSCRIPTIONAL REGULATOR YJDC"/>
    <property type="match status" value="1"/>
</dbReference>
<dbReference type="Gene3D" id="1.10.357.10">
    <property type="entry name" value="Tetracycline Repressor, domain 2"/>
    <property type="match status" value="1"/>
</dbReference>
<evidence type="ECO:0000313" key="7">
    <source>
        <dbReference type="EMBL" id="TDF88536.1"/>
    </source>
</evidence>
<keyword evidence="4" id="KW-0804">Transcription</keyword>
<evidence type="ECO:0000256" key="2">
    <source>
        <dbReference type="ARBA" id="ARBA00023015"/>
    </source>
</evidence>
<dbReference type="OrthoDB" id="5118063at2"/>
<organism evidence="7 8">
    <name type="scientific">Arthrobacter terricola</name>
    <dbReference type="NCBI Taxonomy" id="2547396"/>
    <lineage>
        <taxon>Bacteria</taxon>
        <taxon>Bacillati</taxon>
        <taxon>Actinomycetota</taxon>
        <taxon>Actinomycetes</taxon>
        <taxon>Micrococcales</taxon>
        <taxon>Micrococcaceae</taxon>
        <taxon>Arthrobacter</taxon>
    </lineage>
</organism>
<comment type="caution">
    <text evidence="7">The sequence shown here is derived from an EMBL/GenBank/DDBJ whole genome shotgun (WGS) entry which is preliminary data.</text>
</comment>
<evidence type="ECO:0000259" key="6">
    <source>
        <dbReference type="PROSITE" id="PS50977"/>
    </source>
</evidence>
<keyword evidence="8" id="KW-1185">Reference proteome</keyword>
<feature type="domain" description="HTH tetR-type" evidence="6">
    <location>
        <begin position="21"/>
        <end position="81"/>
    </location>
</feature>
<dbReference type="InterPro" id="IPR036271">
    <property type="entry name" value="Tet_transcr_reg_TetR-rel_C_sf"/>
</dbReference>
<protein>
    <submittedName>
        <fullName evidence="7">TetR/AcrR family transcriptional regulator</fullName>
    </submittedName>
</protein>
<keyword evidence="1" id="KW-0678">Repressor</keyword>
<dbReference type="SUPFAM" id="SSF46689">
    <property type="entry name" value="Homeodomain-like"/>
    <property type="match status" value="1"/>
</dbReference>
<keyword evidence="3 5" id="KW-0238">DNA-binding</keyword>
<accession>A0A4R5K7J3</accession>
<dbReference type="Proteomes" id="UP000295511">
    <property type="component" value="Unassembled WGS sequence"/>
</dbReference>
<dbReference type="InterPro" id="IPR039538">
    <property type="entry name" value="BetI_C"/>
</dbReference>
<gene>
    <name evidence="7" type="ORF">E1809_23755</name>
</gene>
<dbReference type="Pfam" id="PF00440">
    <property type="entry name" value="TetR_N"/>
    <property type="match status" value="1"/>
</dbReference>
<evidence type="ECO:0000313" key="8">
    <source>
        <dbReference type="Proteomes" id="UP000295511"/>
    </source>
</evidence>
<dbReference type="Pfam" id="PF13977">
    <property type="entry name" value="TetR_C_6"/>
    <property type="match status" value="1"/>
</dbReference>
<evidence type="ECO:0000256" key="3">
    <source>
        <dbReference type="ARBA" id="ARBA00023125"/>
    </source>
</evidence>
<dbReference type="EMBL" id="SMRU01000045">
    <property type="protein sequence ID" value="TDF88536.1"/>
    <property type="molecule type" value="Genomic_DNA"/>
</dbReference>
<proteinExistence type="predicted"/>
<dbReference type="GO" id="GO:0003677">
    <property type="term" value="F:DNA binding"/>
    <property type="evidence" value="ECO:0007669"/>
    <property type="project" value="UniProtKB-UniRule"/>
</dbReference>
<dbReference type="RefSeq" id="WP_133206722.1">
    <property type="nucleotide sequence ID" value="NZ_SMRU01000045.1"/>
</dbReference>
<dbReference type="PRINTS" id="PR00455">
    <property type="entry name" value="HTHTETR"/>
</dbReference>
<dbReference type="PANTHER" id="PTHR47506">
    <property type="entry name" value="TRANSCRIPTIONAL REGULATORY PROTEIN"/>
    <property type="match status" value="1"/>
</dbReference>
<dbReference type="InterPro" id="IPR001647">
    <property type="entry name" value="HTH_TetR"/>
</dbReference>
<sequence length="214" mass="23467">MSYPPGYRIERERSRAEKAGAAAREKAIKAAIELFSVGGYNKTSIAEVAVRTGLSQSGLLHHFPNKTALLSAVLEQRQAEDSEFLFGGAAAPLGWAAFDSLVSLVARNSTRPEWIGLFVRISAEATESTHPAHQWLIDHYTGMRTWLIQALQHGQKTGEVRNDAPVEAIVRNTIAVLDGLQQQWVAEPHSMNMVAELRVHLAGLHAAWGTTNNH</sequence>
<dbReference type="InterPro" id="IPR009057">
    <property type="entry name" value="Homeodomain-like_sf"/>
</dbReference>
<name>A0A4R5K7J3_9MICC</name>
<reference evidence="7 8" key="1">
    <citation type="submission" date="2019-03" db="EMBL/GenBank/DDBJ databases">
        <title>Whole genome sequence of Arthrobacter sp JH1-1.</title>
        <authorList>
            <person name="Trinh H.N."/>
        </authorList>
    </citation>
    <scope>NUCLEOTIDE SEQUENCE [LARGE SCALE GENOMIC DNA]</scope>
    <source>
        <strain evidence="7 8">JH1-1</strain>
    </source>
</reference>
<dbReference type="AlphaFoldDB" id="A0A4R5K7J3"/>
<evidence type="ECO:0000256" key="1">
    <source>
        <dbReference type="ARBA" id="ARBA00022491"/>
    </source>
</evidence>
<evidence type="ECO:0000256" key="5">
    <source>
        <dbReference type="PROSITE-ProRule" id="PRU00335"/>
    </source>
</evidence>
<dbReference type="PROSITE" id="PS50977">
    <property type="entry name" value="HTH_TETR_2"/>
    <property type="match status" value="1"/>
</dbReference>